<dbReference type="GO" id="GO:0000917">
    <property type="term" value="P:division septum assembly"/>
    <property type="evidence" value="ECO:0007669"/>
    <property type="project" value="UniProtKB-KW"/>
</dbReference>
<reference evidence="7" key="1">
    <citation type="submission" date="2022-06" db="EMBL/GenBank/DDBJ databases">
        <title>Sequencing the genomes of 1000 actinobacteria strains.</title>
        <authorList>
            <person name="Klenk H.-P."/>
        </authorList>
    </citation>
    <scope>NUCLEOTIDE SEQUENCE</scope>
    <source>
        <strain evidence="7">DSM 46694</strain>
    </source>
</reference>
<organism evidence="7 8">
    <name type="scientific">Nonomuraea thailandensis</name>
    <dbReference type="NCBI Taxonomy" id="1188745"/>
    <lineage>
        <taxon>Bacteria</taxon>
        <taxon>Bacillati</taxon>
        <taxon>Actinomycetota</taxon>
        <taxon>Actinomycetes</taxon>
        <taxon>Streptosporangiales</taxon>
        <taxon>Streptosporangiaceae</taxon>
        <taxon>Nonomuraea</taxon>
    </lineage>
</organism>
<evidence type="ECO:0000313" key="7">
    <source>
        <dbReference type="EMBL" id="MCP2365780.1"/>
    </source>
</evidence>
<evidence type="ECO:0000256" key="2">
    <source>
        <dbReference type="ARBA" id="ARBA00009323"/>
    </source>
</evidence>
<keyword evidence="6" id="KW-0131">Cell cycle</keyword>
<evidence type="ECO:0008006" key="9">
    <source>
        <dbReference type="Google" id="ProtNLM"/>
    </source>
</evidence>
<dbReference type="Pfam" id="PF04686">
    <property type="entry name" value="SsgA"/>
    <property type="match status" value="1"/>
</dbReference>
<dbReference type="EMBL" id="JAMZEB010000004">
    <property type="protein sequence ID" value="MCP2365780.1"/>
    <property type="molecule type" value="Genomic_DNA"/>
</dbReference>
<dbReference type="AlphaFoldDB" id="A0A9X2GXG6"/>
<evidence type="ECO:0000256" key="3">
    <source>
        <dbReference type="ARBA" id="ARBA00022618"/>
    </source>
</evidence>
<accession>A0A9X2GXG6</accession>
<keyword evidence="5" id="KW-0717">Septation</keyword>
<comment type="subcellular location">
    <subcellularLocation>
        <location evidence="1">Cell septum</location>
    </subcellularLocation>
</comment>
<evidence type="ECO:0000256" key="4">
    <source>
        <dbReference type="ARBA" id="ARBA00022969"/>
    </source>
</evidence>
<dbReference type="RefSeq" id="WP_253760302.1">
    <property type="nucleotide sequence ID" value="NZ_BAABKA010000019.1"/>
</dbReference>
<keyword evidence="3" id="KW-0132">Cell division</keyword>
<gene>
    <name evidence="7" type="ORF">HD597_012884</name>
</gene>
<evidence type="ECO:0000313" key="8">
    <source>
        <dbReference type="Proteomes" id="UP001139648"/>
    </source>
</evidence>
<evidence type="ECO:0000256" key="5">
    <source>
        <dbReference type="ARBA" id="ARBA00023210"/>
    </source>
</evidence>
<protein>
    <recommendedName>
        <fullName evidence="9">SsgA family sporulation/cell division regulator</fullName>
    </recommendedName>
</protein>
<dbReference type="GO" id="GO:0030435">
    <property type="term" value="P:sporulation resulting in formation of a cellular spore"/>
    <property type="evidence" value="ECO:0007669"/>
    <property type="project" value="UniProtKB-KW"/>
</dbReference>
<dbReference type="Gene3D" id="2.30.31.20">
    <property type="entry name" value="Sporulation-specific cell division protein SsgB"/>
    <property type="match status" value="1"/>
</dbReference>
<dbReference type="InterPro" id="IPR038658">
    <property type="entry name" value="SsgB_sf"/>
</dbReference>
<dbReference type="GO" id="GO:0030428">
    <property type="term" value="C:cell septum"/>
    <property type="evidence" value="ECO:0007669"/>
    <property type="project" value="UniProtKB-SubCell"/>
</dbReference>
<dbReference type="InterPro" id="IPR006776">
    <property type="entry name" value="SsgB"/>
</dbReference>
<evidence type="ECO:0000256" key="1">
    <source>
        <dbReference type="ARBA" id="ARBA00004431"/>
    </source>
</evidence>
<name>A0A9X2GXG6_9ACTN</name>
<evidence type="ECO:0000256" key="6">
    <source>
        <dbReference type="ARBA" id="ARBA00023306"/>
    </source>
</evidence>
<keyword evidence="4" id="KW-0749">Sporulation</keyword>
<comment type="caution">
    <text evidence="7">The sequence shown here is derived from an EMBL/GenBank/DDBJ whole genome shotgun (WGS) entry which is preliminary data.</text>
</comment>
<proteinExistence type="inferred from homology"/>
<keyword evidence="8" id="KW-1185">Reference proteome</keyword>
<dbReference type="Proteomes" id="UP001139648">
    <property type="component" value="Unassembled WGS sequence"/>
</dbReference>
<sequence length="142" mass="15650">MTTSTIKVTLTVAFADLPNQSMRVTAIFEPSDPYAVQFRFPTSPTWTFARNLLAEGLKSLAGGPVGEGDITIGPTEADDYVEIVLHPRSSKPTRLYARRDELGPFVAQAYKRVPDEREDDYIDWDGAWSALRRQTLDAGGGA</sequence>
<comment type="similarity">
    <text evidence="2">Belongs to the SsgA family.</text>
</comment>